<evidence type="ECO:0000256" key="7">
    <source>
        <dbReference type="ARBA" id="ARBA00023242"/>
    </source>
</evidence>
<dbReference type="EMBL" id="OIVN01003913">
    <property type="protein sequence ID" value="SPD14346.1"/>
    <property type="molecule type" value="Genomic_DNA"/>
</dbReference>
<keyword evidence="5" id="KW-0804">Transcription</keyword>
<evidence type="ECO:0000259" key="9">
    <source>
        <dbReference type="Pfam" id="PF04696"/>
    </source>
</evidence>
<evidence type="ECO:0000256" key="5">
    <source>
        <dbReference type="ARBA" id="ARBA00023163"/>
    </source>
</evidence>
<evidence type="ECO:0000313" key="10">
    <source>
        <dbReference type="EMBL" id="SPD14346.1"/>
    </source>
</evidence>
<reference evidence="10" key="1">
    <citation type="submission" date="2018-02" db="EMBL/GenBank/DDBJ databases">
        <authorList>
            <person name="Cohen D.B."/>
            <person name="Kent A.D."/>
        </authorList>
    </citation>
    <scope>NUCLEOTIDE SEQUENCE</scope>
</reference>
<comment type="similarity">
    <text evidence="2">Belongs to the pinin family.</text>
</comment>
<dbReference type="Pfam" id="PF04696">
    <property type="entry name" value="Pinin_SDK_memA"/>
    <property type="match status" value="1"/>
</dbReference>
<dbReference type="GO" id="GO:0006397">
    <property type="term" value="P:mRNA processing"/>
    <property type="evidence" value="ECO:0007669"/>
    <property type="project" value="UniProtKB-KW"/>
</dbReference>
<name>A0A2N9HJI8_FAGSY</name>
<keyword evidence="6" id="KW-0508">mRNA splicing</keyword>
<organism evidence="10">
    <name type="scientific">Fagus sylvatica</name>
    <name type="common">Beechnut</name>
    <dbReference type="NCBI Taxonomy" id="28930"/>
    <lineage>
        <taxon>Eukaryota</taxon>
        <taxon>Viridiplantae</taxon>
        <taxon>Streptophyta</taxon>
        <taxon>Embryophyta</taxon>
        <taxon>Tracheophyta</taxon>
        <taxon>Spermatophyta</taxon>
        <taxon>Magnoliopsida</taxon>
        <taxon>eudicotyledons</taxon>
        <taxon>Gunneridae</taxon>
        <taxon>Pentapetalae</taxon>
        <taxon>rosids</taxon>
        <taxon>fabids</taxon>
        <taxon>Fagales</taxon>
        <taxon>Fagaceae</taxon>
        <taxon>Fagus</taxon>
    </lineage>
</organism>
<dbReference type="InterPro" id="IPR039853">
    <property type="entry name" value="Pinin"/>
</dbReference>
<evidence type="ECO:0000256" key="2">
    <source>
        <dbReference type="ARBA" id="ARBA00010386"/>
    </source>
</evidence>
<keyword evidence="7" id="KW-0539">Nucleus</keyword>
<gene>
    <name evidence="10" type="ORF">FSB_LOCUS42228</name>
</gene>
<dbReference type="AlphaFoldDB" id="A0A2N9HJI8"/>
<dbReference type="GO" id="GO:0008380">
    <property type="term" value="P:RNA splicing"/>
    <property type="evidence" value="ECO:0007669"/>
    <property type="project" value="UniProtKB-KW"/>
</dbReference>
<feature type="region of interest" description="Disordered" evidence="8">
    <location>
        <begin position="1"/>
        <end position="25"/>
    </location>
</feature>
<feature type="domain" description="Pinin/SDK/MemA protein" evidence="9">
    <location>
        <begin position="7"/>
        <end position="106"/>
    </location>
</feature>
<dbReference type="InterPro" id="IPR006786">
    <property type="entry name" value="Pinin_SDK_MemA"/>
</dbReference>
<evidence type="ECO:0000256" key="1">
    <source>
        <dbReference type="ARBA" id="ARBA00004123"/>
    </source>
</evidence>
<sequence>MQLSGTEAYMRRSNSLQRAEQRAREESERLRLQEREQIAEKRRRDLTLRARVVAKTEEKKLELLFLQWSEHHNKLCNFIRTKAEPPIYYLPNKPVEEGETVVQQHKEQFVGIDWVLLSRISEVLFGWWNWFGKRSSGVWNLIPSCLMWTTWREKNSRTFENKETPLAKIIGFFFGSLYDWSRAWGLTSSPSIGEFLASLASDFS</sequence>
<proteinExistence type="inferred from homology"/>
<keyword evidence="3" id="KW-0507">mRNA processing</keyword>
<evidence type="ECO:0000256" key="3">
    <source>
        <dbReference type="ARBA" id="ARBA00022664"/>
    </source>
</evidence>
<dbReference type="PANTHER" id="PTHR12707">
    <property type="entry name" value="PINN"/>
    <property type="match status" value="1"/>
</dbReference>
<dbReference type="GO" id="GO:0071013">
    <property type="term" value="C:catalytic step 2 spliceosome"/>
    <property type="evidence" value="ECO:0007669"/>
    <property type="project" value="TreeGrafter"/>
</dbReference>
<accession>A0A2N9HJI8</accession>
<comment type="subcellular location">
    <subcellularLocation>
        <location evidence="1">Nucleus</location>
    </subcellularLocation>
</comment>
<evidence type="ECO:0000256" key="6">
    <source>
        <dbReference type="ARBA" id="ARBA00023187"/>
    </source>
</evidence>
<keyword evidence="4" id="KW-0805">Transcription regulation</keyword>
<dbReference type="PANTHER" id="PTHR12707:SF0">
    <property type="entry name" value="PININ"/>
    <property type="match status" value="1"/>
</dbReference>
<evidence type="ECO:0000256" key="8">
    <source>
        <dbReference type="SAM" id="MobiDB-lite"/>
    </source>
</evidence>
<protein>
    <recommendedName>
        <fullName evidence="9">Pinin/SDK/MemA protein domain-containing protein</fullName>
    </recommendedName>
</protein>
<evidence type="ECO:0000256" key="4">
    <source>
        <dbReference type="ARBA" id="ARBA00023015"/>
    </source>
</evidence>